<sequence length="197" mass="21113">MTGGHGHHGAGHDDHGGGSSNKKIALLISVLALFLAVSETLGKSAQTATLANNIEAANLWSFFQAKTVRMTVLRAAMEEMEIDARATTDPDIKKAMEHRLALWKRNHDRYDDEPETGEGRKQLTQRAKVAEKKRDDAAAAHHHYEVASAALQIAIVLASAAIITGITALIWGAIGLGGIAVAFAAIGLFKPHLIHLF</sequence>
<name>A0A5C8PVR7_9HYPH</name>
<dbReference type="Pfam" id="PF14235">
    <property type="entry name" value="DUF4337"/>
    <property type="match status" value="1"/>
</dbReference>
<evidence type="ECO:0000256" key="1">
    <source>
        <dbReference type="SAM" id="Coils"/>
    </source>
</evidence>
<feature type="transmembrane region" description="Helical" evidence="2">
    <location>
        <begin position="169"/>
        <end position="189"/>
    </location>
</feature>
<dbReference type="Proteomes" id="UP000321638">
    <property type="component" value="Unassembled WGS sequence"/>
</dbReference>
<gene>
    <name evidence="3" type="ORF">FHP25_01605</name>
</gene>
<keyword evidence="2" id="KW-0472">Membrane</keyword>
<dbReference type="AlphaFoldDB" id="A0A5C8PVR7"/>
<accession>A0A5C8PVR7</accession>
<keyword evidence="2" id="KW-1133">Transmembrane helix</keyword>
<dbReference type="EMBL" id="VDUZ01000001">
    <property type="protein sequence ID" value="TXL82418.1"/>
    <property type="molecule type" value="Genomic_DNA"/>
</dbReference>
<feature type="coiled-coil region" evidence="1">
    <location>
        <begin position="93"/>
        <end position="140"/>
    </location>
</feature>
<dbReference type="InterPro" id="IPR025570">
    <property type="entry name" value="DUF4337"/>
</dbReference>
<keyword evidence="4" id="KW-1185">Reference proteome</keyword>
<feature type="transmembrane region" description="Helical" evidence="2">
    <location>
        <begin position="24"/>
        <end position="42"/>
    </location>
</feature>
<dbReference type="OrthoDB" id="7992954at2"/>
<reference evidence="3 4" key="1">
    <citation type="submission" date="2019-06" db="EMBL/GenBank/DDBJ databases">
        <title>New taxonomy in bacterial strain CC-CFT640, isolated from vineyard.</title>
        <authorList>
            <person name="Lin S.-Y."/>
            <person name="Tsai C.-F."/>
            <person name="Young C.-C."/>
        </authorList>
    </citation>
    <scope>NUCLEOTIDE SEQUENCE [LARGE SCALE GENOMIC DNA]</scope>
    <source>
        <strain evidence="3 4">CC-CFT640</strain>
    </source>
</reference>
<comment type="caution">
    <text evidence="3">The sequence shown here is derived from an EMBL/GenBank/DDBJ whole genome shotgun (WGS) entry which is preliminary data.</text>
</comment>
<keyword evidence="2" id="KW-0812">Transmembrane</keyword>
<protein>
    <submittedName>
        <fullName evidence="3">DUF4337 domain-containing protein</fullName>
    </submittedName>
</protein>
<proteinExistence type="predicted"/>
<evidence type="ECO:0000313" key="4">
    <source>
        <dbReference type="Proteomes" id="UP000321638"/>
    </source>
</evidence>
<evidence type="ECO:0000313" key="3">
    <source>
        <dbReference type="EMBL" id="TXL82418.1"/>
    </source>
</evidence>
<keyword evidence="1" id="KW-0175">Coiled coil</keyword>
<feature type="transmembrane region" description="Helical" evidence="2">
    <location>
        <begin position="142"/>
        <end position="163"/>
    </location>
</feature>
<evidence type="ECO:0000256" key="2">
    <source>
        <dbReference type="SAM" id="Phobius"/>
    </source>
</evidence>
<dbReference type="RefSeq" id="WP_147845123.1">
    <property type="nucleotide sequence ID" value="NZ_VDUZ01000001.1"/>
</dbReference>
<organism evidence="3 4">
    <name type="scientific">Vineibacter terrae</name>
    <dbReference type="NCBI Taxonomy" id="2586908"/>
    <lineage>
        <taxon>Bacteria</taxon>
        <taxon>Pseudomonadati</taxon>
        <taxon>Pseudomonadota</taxon>
        <taxon>Alphaproteobacteria</taxon>
        <taxon>Hyphomicrobiales</taxon>
        <taxon>Vineibacter</taxon>
    </lineage>
</organism>